<proteinExistence type="inferred from homology"/>
<evidence type="ECO:0000313" key="3">
    <source>
        <dbReference type="EMBL" id="MFD0960292.1"/>
    </source>
</evidence>
<dbReference type="EMBL" id="JBHTJZ010000018">
    <property type="protein sequence ID" value="MFD0960292.1"/>
    <property type="molecule type" value="Genomic_DNA"/>
</dbReference>
<keyword evidence="4" id="KW-1185">Reference proteome</keyword>
<comment type="similarity">
    <text evidence="1">Belongs to the YggT family.</text>
</comment>
<dbReference type="PANTHER" id="PTHR33219:SF14">
    <property type="entry name" value="PROTEIN COFACTOR ASSEMBLY OF COMPLEX C SUBUNIT B CCB3, CHLOROPLASTIC-RELATED"/>
    <property type="match status" value="1"/>
</dbReference>
<dbReference type="Pfam" id="PF02325">
    <property type="entry name" value="CCB3_YggT"/>
    <property type="match status" value="1"/>
</dbReference>
<name>A0ABW3HSB7_9BACL</name>
<keyword evidence="2" id="KW-0812">Transmembrane</keyword>
<comment type="caution">
    <text evidence="3">The sequence shown here is derived from an EMBL/GenBank/DDBJ whole genome shotgun (WGS) entry which is preliminary data.</text>
</comment>
<evidence type="ECO:0000256" key="1">
    <source>
        <dbReference type="ARBA" id="ARBA00010894"/>
    </source>
</evidence>
<evidence type="ECO:0000313" key="4">
    <source>
        <dbReference type="Proteomes" id="UP001596989"/>
    </source>
</evidence>
<organism evidence="3 4">
    <name type="scientific">Paenibacillus chungangensis</name>
    <dbReference type="NCBI Taxonomy" id="696535"/>
    <lineage>
        <taxon>Bacteria</taxon>
        <taxon>Bacillati</taxon>
        <taxon>Bacillota</taxon>
        <taxon>Bacilli</taxon>
        <taxon>Bacillales</taxon>
        <taxon>Paenibacillaceae</taxon>
        <taxon>Paenibacillus</taxon>
    </lineage>
</organism>
<keyword evidence="2" id="KW-1133">Transmembrane helix</keyword>
<dbReference type="Proteomes" id="UP001596989">
    <property type="component" value="Unassembled WGS sequence"/>
</dbReference>
<dbReference type="InterPro" id="IPR003425">
    <property type="entry name" value="CCB3/YggT"/>
</dbReference>
<dbReference type="RefSeq" id="WP_377564755.1">
    <property type="nucleotide sequence ID" value="NZ_JBHTJZ010000018.1"/>
</dbReference>
<keyword evidence="2" id="KW-0472">Membrane</keyword>
<sequence>MEYYILEFVRYALDIYTYMIIGYVLLSWFPNARESQIGQLLAKVVEPYLSIFRKFIPPIGGVLDLSPIIAIFALNFIKLGLYSVLGFLLGVG</sequence>
<feature type="transmembrane region" description="Helical" evidence="2">
    <location>
        <begin position="12"/>
        <end position="29"/>
    </location>
</feature>
<feature type="transmembrane region" description="Helical" evidence="2">
    <location>
        <begin position="68"/>
        <end position="91"/>
    </location>
</feature>
<gene>
    <name evidence="3" type="ORF">ACFQ2I_12940</name>
</gene>
<reference evidence="4" key="1">
    <citation type="journal article" date="2019" name="Int. J. Syst. Evol. Microbiol.">
        <title>The Global Catalogue of Microorganisms (GCM) 10K type strain sequencing project: providing services to taxonomists for standard genome sequencing and annotation.</title>
        <authorList>
            <consortium name="The Broad Institute Genomics Platform"/>
            <consortium name="The Broad Institute Genome Sequencing Center for Infectious Disease"/>
            <person name="Wu L."/>
            <person name="Ma J."/>
        </authorList>
    </citation>
    <scope>NUCLEOTIDE SEQUENCE [LARGE SCALE GENOMIC DNA]</scope>
    <source>
        <strain evidence="4">CCUG 59129</strain>
    </source>
</reference>
<accession>A0ABW3HSB7</accession>
<evidence type="ECO:0000256" key="2">
    <source>
        <dbReference type="SAM" id="Phobius"/>
    </source>
</evidence>
<dbReference type="PANTHER" id="PTHR33219">
    <property type="entry name" value="YLMG HOMOLOG PROTEIN 2, CHLOROPLASTIC"/>
    <property type="match status" value="1"/>
</dbReference>
<protein>
    <submittedName>
        <fullName evidence="3">YggT family protein</fullName>
    </submittedName>
</protein>